<dbReference type="GO" id="GO:0043952">
    <property type="term" value="P:protein transport by the Sec complex"/>
    <property type="evidence" value="ECO:0007669"/>
    <property type="project" value="UniProtKB-UniRule"/>
</dbReference>
<name>A0A7W6DKK2_9SPHN</name>
<dbReference type="InterPro" id="IPR001901">
    <property type="entry name" value="Translocase_SecE/Sec61-g"/>
</dbReference>
<accession>A0A7W6DKK2</accession>
<dbReference type="GO" id="GO:0009306">
    <property type="term" value="P:protein secretion"/>
    <property type="evidence" value="ECO:0007669"/>
    <property type="project" value="UniProtKB-UniRule"/>
</dbReference>
<evidence type="ECO:0000256" key="1">
    <source>
        <dbReference type="ARBA" id="ARBA00004370"/>
    </source>
</evidence>
<dbReference type="HAMAP" id="MF_00422">
    <property type="entry name" value="SecE"/>
    <property type="match status" value="1"/>
</dbReference>
<comment type="subunit">
    <text evidence="9">Component of the Sec protein translocase complex. Heterotrimer consisting of SecY, SecE and SecG subunits. The heterotrimers can form oligomers, although 1 heterotrimer is thought to be able to translocate proteins. Interacts with the ribosome. Interacts with SecDF, and other proteins may be involved. Interacts with SecA.</text>
</comment>
<feature type="transmembrane region" description="Helical" evidence="9">
    <location>
        <begin position="33"/>
        <end position="61"/>
    </location>
</feature>
<dbReference type="RefSeq" id="WP_183954506.1">
    <property type="nucleotide sequence ID" value="NZ_JACIEB010000002.1"/>
</dbReference>
<keyword evidence="8 9" id="KW-0472">Membrane</keyword>
<dbReference type="InterPro" id="IPR038379">
    <property type="entry name" value="SecE_sf"/>
</dbReference>
<dbReference type="GO" id="GO:0005886">
    <property type="term" value="C:plasma membrane"/>
    <property type="evidence" value="ECO:0007669"/>
    <property type="project" value="UniProtKB-SubCell"/>
</dbReference>
<dbReference type="GO" id="GO:0006605">
    <property type="term" value="P:protein targeting"/>
    <property type="evidence" value="ECO:0007669"/>
    <property type="project" value="UniProtKB-UniRule"/>
</dbReference>
<evidence type="ECO:0000256" key="6">
    <source>
        <dbReference type="ARBA" id="ARBA00022989"/>
    </source>
</evidence>
<evidence type="ECO:0000256" key="8">
    <source>
        <dbReference type="ARBA" id="ARBA00023136"/>
    </source>
</evidence>
<organism evidence="10 11">
    <name type="scientific">Sphingobium fontiphilum</name>
    <dbReference type="NCBI Taxonomy" id="944425"/>
    <lineage>
        <taxon>Bacteria</taxon>
        <taxon>Pseudomonadati</taxon>
        <taxon>Pseudomonadota</taxon>
        <taxon>Alphaproteobacteria</taxon>
        <taxon>Sphingomonadales</taxon>
        <taxon>Sphingomonadaceae</taxon>
        <taxon>Sphingobium</taxon>
    </lineage>
</organism>
<evidence type="ECO:0000256" key="9">
    <source>
        <dbReference type="HAMAP-Rule" id="MF_00422"/>
    </source>
</evidence>
<dbReference type="PANTHER" id="PTHR33910">
    <property type="entry name" value="PROTEIN TRANSLOCASE SUBUNIT SECE"/>
    <property type="match status" value="1"/>
</dbReference>
<comment type="function">
    <text evidence="9">Essential subunit of the Sec protein translocation channel SecYEG. Clamps together the 2 halves of SecY. May contact the channel plug during translocation.</text>
</comment>
<keyword evidence="7 9" id="KW-0811">Translocation</keyword>
<dbReference type="Gene3D" id="1.20.5.1030">
    <property type="entry name" value="Preprotein translocase secy subunit"/>
    <property type="match status" value="1"/>
</dbReference>
<protein>
    <recommendedName>
        <fullName evidence="9">Protein translocase subunit SecE</fullName>
    </recommendedName>
</protein>
<dbReference type="PANTHER" id="PTHR33910:SF1">
    <property type="entry name" value="PROTEIN TRANSLOCASE SUBUNIT SECE"/>
    <property type="match status" value="1"/>
</dbReference>
<evidence type="ECO:0000313" key="10">
    <source>
        <dbReference type="EMBL" id="MBB3981523.1"/>
    </source>
</evidence>
<keyword evidence="6 9" id="KW-1133">Transmembrane helix</keyword>
<dbReference type="Pfam" id="PF00584">
    <property type="entry name" value="SecE"/>
    <property type="match status" value="1"/>
</dbReference>
<evidence type="ECO:0000256" key="5">
    <source>
        <dbReference type="ARBA" id="ARBA00022927"/>
    </source>
</evidence>
<dbReference type="EMBL" id="JACIEB010000002">
    <property type="protein sequence ID" value="MBB3981523.1"/>
    <property type="molecule type" value="Genomic_DNA"/>
</dbReference>
<evidence type="ECO:0000256" key="2">
    <source>
        <dbReference type="ARBA" id="ARBA00022448"/>
    </source>
</evidence>
<sequence>MAKTSPGDFVNQVKTEASKIVWPTRRETWMTTIMVLIMTSLLGLFFFGIDTFFGTIVRWLLSLATAQG</sequence>
<keyword evidence="5 9" id="KW-0653">Protein transport</keyword>
<dbReference type="PRINTS" id="PR01650">
    <property type="entry name" value="SECETRNLCASE"/>
</dbReference>
<dbReference type="InterPro" id="IPR005807">
    <property type="entry name" value="SecE_bac"/>
</dbReference>
<dbReference type="GO" id="GO:0065002">
    <property type="term" value="P:intracellular protein transmembrane transport"/>
    <property type="evidence" value="ECO:0007669"/>
    <property type="project" value="UniProtKB-UniRule"/>
</dbReference>
<comment type="caution">
    <text evidence="10">The sequence shown here is derived from an EMBL/GenBank/DDBJ whole genome shotgun (WGS) entry which is preliminary data.</text>
</comment>
<evidence type="ECO:0000256" key="4">
    <source>
        <dbReference type="ARBA" id="ARBA00022692"/>
    </source>
</evidence>
<dbReference type="PROSITE" id="PS01067">
    <property type="entry name" value="SECE_SEC61G"/>
    <property type="match status" value="1"/>
</dbReference>
<gene>
    <name evidence="9" type="primary">secE</name>
    <name evidence="10" type="ORF">GGR44_001170</name>
</gene>
<comment type="similarity">
    <text evidence="9">Belongs to the SecE/SEC61-gamma family.</text>
</comment>
<comment type="subcellular location">
    <subcellularLocation>
        <location evidence="9">Cell membrane</location>
        <topology evidence="9">Single-pass membrane protein</topology>
    </subcellularLocation>
    <subcellularLocation>
        <location evidence="1">Membrane</location>
    </subcellularLocation>
</comment>
<keyword evidence="11" id="KW-1185">Reference proteome</keyword>
<keyword evidence="4 9" id="KW-0812">Transmembrane</keyword>
<dbReference type="GO" id="GO:0008320">
    <property type="term" value="F:protein transmembrane transporter activity"/>
    <property type="evidence" value="ECO:0007669"/>
    <property type="project" value="UniProtKB-UniRule"/>
</dbReference>
<keyword evidence="3 9" id="KW-1003">Cell membrane</keyword>
<evidence type="ECO:0000256" key="3">
    <source>
        <dbReference type="ARBA" id="ARBA00022475"/>
    </source>
</evidence>
<keyword evidence="2 9" id="KW-0813">Transport</keyword>
<dbReference type="AlphaFoldDB" id="A0A7W6DKK2"/>
<dbReference type="NCBIfam" id="TIGR00964">
    <property type="entry name" value="secE_bact"/>
    <property type="match status" value="1"/>
</dbReference>
<evidence type="ECO:0000313" key="11">
    <source>
        <dbReference type="Proteomes" id="UP000552757"/>
    </source>
</evidence>
<dbReference type="Proteomes" id="UP000552757">
    <property type="component" value="Unassembled WGS sequence"/>
</dbReference>
<proteinExistence type="inferred from homology"/>
<evidence type="ECO:0000256" key="7">
    <source>
        <dbReference type="ARBA" id="ARBA00023010"/>
    </source>
</evidence>
<reference evidence="10 11" key="1">
    <citation type="submission" date="2020-08" db="EMBL/GenBank/DDBJ databases">
        <title>Genomic Encyclopedia of Type Strains, Phase IV (KMG-IV): sequencing the most valuable type-strain genomes for metagenomic binning, comparative biology and taxonomic classification.</title>
        <authorList>
            <person name="Goeker M."/>
        </authorList>
    </citation>
    <scope>NUCLEOTIDE SEQUENCE [LARGE SCALE GENOMIC DNA]</scope>
    <source>
        <strain evidence="10 11">DSM 29348</strain>
    </source>
</reference>